<feature type="non-terminal residue" evidence="1">
    <location>
        <position position="259"/>
    </location>
</feature>
<organism evidence="1 2">
    <name type="scientific">Dendrothele bispora (strain CBS 962.96)</name>
    <dbReference type="NCBI Taxonomy" id="1314807"/>
    <lineage>
        <taxon>Eukaryota</taxon>
        <taxon>Fungi</taxon>
        <taxon>Dikarya</taxon>
        <taxon>Basidiomycota</taxon>
        <taxon>Agaricomycotina</taxon>
        <taxon>Agaricomycetes</taxon>
        <taxon>Agaricomycetidae</taxon>
        <taxon>Agaricales</taxon>
        <taxon>Agaricales incertae sedis</taxon>
        <taxon>Dendrothele</taxon>
    </lineage>
</organism>
<evidence type="ECO:0000313" key="1">
    <source>
        <dbReference type="EMBL" id="THU81255.1"/>
    </source>
</evidence>
<gene>
    <name evidence="1" type="ORF">K435DRAFT_844806</name>
</gene>
<protein>
    <submittedName>
        <fullName evidence="1">Uncharacterized protein</fullName>
    </submittedName>
</protein>
<evidence type="ECO:0000313" key="2">
    <source>
        <dbReference type="Proteomes" id="UP000297245"/>
    </source>
</evidence>
<keyword evidence="2" id="KW-1185">Reference proteome</keyword>
<accession>A0A4V4HBY9</accession>
<dbReference type="AlphaFoldDB" id="A0A4V4HBY9"/>
<dbReference type="Proteomes" id="UP000297245">
    <property type="component" value="Unassembled WGS sequence"/>
</dbReference>
<sequence length="259" mass="27663">METPIIPSVTTESTAIDTIDNATTMQKDQETPAVTSTTTVTSIDAAGPLASGTSPAAAVANEEEAAALRTVSPSTGTSVTVTQSMQMFNGSYHPEFNNSVLSNVGGNKNETNLNNVYHIYGSPTIYCSSADLPALRVNSTRLPEIVLQDNTQSQPEHEYMRAGSTLATSAQENGSTISVQTGITAPRKVQREASACEDQPPNCSSPCTQCKEDQQATPAVDAPQTAKTFRVDITIDRVIVLTAQLTFTELRFPIAFFFF</sequence>
<name>A0A4V4HBY9_DENBC</name>
<reference evidence="1 2" key="1">
    <citation type="journal article" date="2019" name="Nat. Ecol. Evol.">
        <title>Megaphylogeny resolves global patterns of mushroom evolution.</title>
        <authorList>
            <person name="Varga T."/>
            <person name="Krizsan K."/>
            <person name="Foldi C."/>
            <person name="Dima B."/>
            <person name="Sanchez-Garcia M."/>
            <person name="Sanchez-Ramirez S."/>
            <person name="Szollosi G.J."/>
            <person name="Szarkandi J.G."/>
            <person name="Papp V."/>
            <person name="Albert L."/>
            <person name="Andreopoulos W."/>
            <person name="Angelini C."/>
            <person name="Antonin V."/>
            <person name="Barry K.W."/>
            <person name="Bougher N.L."/>
            <person name="Buchanan P."/>
            <person name="Buyck B."/>
            <person name="Bense V."/>
            <person name="Catcheside P."/>
            <person name="Chovatia M."/>
            <person name="Cooper J."/>
            <person name="Damon W."/>
            <person name="Desjardin D."/>
            <person name="Finy P."/>
            <person name="Geml J."/>
            <person name="Haridas S."/>
            <person name="Hughes K."/>
            <person name="Justo A."/>
            <person name="Karasinski D."/>
            <person name="Kautmanova I."/>
            <person name="Kiss B."/>
            <person name="Kocsube S."/>
            <person name="Kotiranta H."/>
            <person name="LaButti K.M."/>
            <person name="Lechner B.E."/>
            <person name="Liimatainen K."/>
            <person name="Lipzen A."/>
            <person name="Lukacs Z."/>
            <person name="Mihaltcheva S."/>
            <person name="Morgado L.N."/>
            <person name="Niskanen T."/>
            <person name="Noordeloos M.E."/>
            <person name="Ohm R.A."/>
            <person name="Ortiz-Santana B."/>
            <person name="Ovrebo C."/>
            <person name="Racz N."/>
            <person name="Riley R."/>
            <person name="Savchenko A."/>
            <person name="Shiryaev A."/>
            <person name="Soop K."/>
            <person name="Spirin V."/>
            <person name="Szebenyi C."/>
            <person name="Tomsovsky M."/>
            <person name="Tulloss R.E."/>
            <person name="Uehling J."/>
            <person name="Grigoriev I.V."/>
            <person name="Vagvolgyi C."/>
            <person name="Papp T."/>
            <person name="Martin F.M."/>
            <person name="Miettinen O."/>
            <person name="Hibbett D.S."/>
            <person name="Nagy L.G."/>
        </authorList>
    </citation>
    <scope>NUCLEOTIDE SEQUENCE [LARGE SCALE GENOMIC DNA]</scope>
    <source>
        <strain evidence="1 2">CBS 962.96</strain>
    </source>
</reference>
<proteinExistence type="predicted"/>
<dbReference type="EMBL" id="ML179826">
    <property type="protein sequence ID" value="THU81255.1"/>
    <property type="molecule type" value="Genomic_DNA"/>
</dbReference>